<dbReference type="InterPro" id="IPR012347">
    <property type="entry name" value="Ferritin-like"/>
</dbReference>
<dbReference type="EMBL" id="BMEA01000001">
    <property type="protein sequence ID" value="GGB70932.1"/>
    <property type="molecule type" value="Genomic_DNA"/>
</dbReference>
<proteinExistence type="predicted"/>
<keyword evidence="1" id="KW-0732">Signal</keyword>
<reference evidence="3" key="2">
    <citation type="submission" date="2020-09" db="EMBL/GenBank/DDBJ databases">
        <authorList>
            <person name="Sun Q."/>
            <person name="Zhou Y."/>
        </authorList>
    </citation>
    <scope>NUCLEOTIDE SEQUENCE</scope>
    <source>
        <strain evidence="3">CGMCC 1.10749</strain>
    </source>
</reference>
<feature type="signal peptide" evidence="1">
    <location>
        <begin position="1"/>
        <end position="24"/>
    </location>
</feature>
<feature type="domain" description="DUF305" evidence="2">
    <location>
        <begin position="50"/>
        <end position="182"/>
    </location>
</feature>
<dbReference type="PANTHER" id="PTHR36933">
    <property type="entry name" value="SLL0788 PROTEIN"/>
    <property type="match status" value="1"/>
</dbReference>
<accession>A0A8H9KRL8</accession>
<evidence type="ECO:0000259" key="2">
    <source>
        <dbReference type="Pfam" id="PF03713"/>
    </source>
</evidence>
<dbReference type="PANTHER" id="PTHR36933:SF1">
    <property type="entry name" value="SLL0788 PROTEIN"/>
    <property type="match status" value="1"/>
</dbReference>
<sequence length="202" mass="22932">MRLRTPLVVAVLALVATLSGCVVQQGPRSHMGARGGDDYPAAAMGWSEPAWLAEMIPHHEEAIRAAKELSRSARPEMRELGAAIVGSQTAQVAQMREWLAPWWPDQREDRAYVPMMRDLRGLEGDALDRAFLDDMVRHHMMAVMMSQHLRSGRGVTHDEVADLARTIVVEQRAEIVTMRRWLSDWFGQDSSGMPMMRWRSWD</sequence>
<evidence type="ECO:0000256" key="1">
    <source>
        <dbReference type="SAM" id="SignalP"/>
    </source>
</evidence>
<dbReference type="Gene3D" id="1.20.1260.10">
    <property type="match status" value="1"/>
</dbReference>
<name>A0A8H9KRL8_9MICO</name>
<protein>
    <recommendedName>
        <fullName evidence="2">DUF305 domain-containing protein</fullName>
    </recommendedName>
</protein>
<reference evidence="3" key="1">
    <citation type="journal article" date="2014" name="Int. J. Syst. Evol. Microbiol.">
        <title>Complete genome sequence of Corynebacterium casei LMG S-19264T (=DSM 44701T), isolated from a smear-ripened cheese.</title>
        <authorList>
            <consortium name="US DOE Joint Genome Institute (JGI-PGF)"/>
            <person name="Walter F."/>
            <person name="Albersmeier A."/>
            <person name="Kalinowski J."/>
            <person name="Ruckert C."/>
        </authorList>
    </citation>
    <scope>NUCLEOTIDE SEQUENCE</scope>
    <source>
        <strain evidence="3">CGMCC 1.10749</strain>
    </source>
</reference>
<dbReference type="RefSeq" id="WP_052116994.1">
    <property type="nucleotide sequence ID" value="NZ_BMEA01000001.1"/>
</dbReference>
<gene>
    <name evidence="3" type="ORF">GCM10011314_07860</name>
</gene>
<dbReference type="InterPro" id="IPR005183">
    <property type="entry name" value="DUF305_CopM-like"/>
</dbReference>
<organism evidence="3 4">
    <name type="scientific">Knoellia flava</name>
    <dbReference type="NCBI Taxonomy" id="913969"/>
    <lineage>
        <taxon>Bacteria</taxon>
        <taxon>Bacillati</taxon>
        <taxon>Actinomycetota</taxon>
        <taxon>Actinomycetes</taxon>
        <taxon>Micrococcales</taxon>
        <taxon>Intrasporangiaceae</taxon>
        <taxon>Knoellia</taxon>
    </lineage>
</organism>
<dbReference type="AlphaFoldDB" id="A0A8H9KRL8"/>
<dbReference type="PROSITE" id="PS51257">
    <property type="entry name" value="PROKAR_LIPOPROTEIN"/>
    <property type="match status" value="1"/>
</dbReference>
<dbReference type="Pfam" id="PF03713">
    <property type="entry name" value="DUF305"/>
    <property type="match status" value="1"/>
</dbReference>
<feature type="chain" id="PRO_5038865838" description="DUF305 domain-containing protein" evidence="1">
    <location>
        <begin position="25"/>
        <end position="202"/>
    </location>
</feature>
<evidence type="ECO:0000313" key="4">
    <source>
        <dbReference type="Proteomes" id="UP000628079"/>
    </source>
</evidence>
<dbReference type="Proteomes" id="UP000628079">
    <property type="component" value="Unassembled WGS sequence"/>
</dbReference>
<evidence type="ECO:0000313" key="3">
    <source>
        <dbReference type="EMBL" id="GGB70932.1"/>
    </source>
</evidence>
<comment type="caution">
    <text evidence="3">The sequence shown here is derived from an EMBL/GenBank/DDBJ whole genome shotgun (WGS) entry which is preliminary data.</text>
</comment>